<reference evidence="9" key="1">
    <citation type="journal article" date="2021" name="Proc. Natl. Acad. Sci. U.S.A.">
        <title>Three genomes in the algal genus Volvox reveal the fate of a haploid sex-determining region after a transition to homothallism.</title>
        <authorList>
            <person name="Yamamoto K."/>
            <person name="Hamaji T."/>
            <person name="Kawai-Toyooka H."/>
            <person name="Matsuzaki R."/>
            <person name="Takahashi F."/>
            <person name="Nishimura Y."/>
            <person name="Kawachi M."/>
            <person name="Noguchi H."/>
            <person name="Minakuchi Y."/>
            <person name="Umen J.G."/>
            <person name="Toyoda A."/>
            <person name="Nozaki H."/>
        </authorList>
    </citation>
    <scope>NUCLEOTIDE SEQUENCE</scope>
    <source>
        <strain evidence="10">NIES-3785</strain>
        <strain evidence="9">NIES-3786</strain>
    </source>
</reference>
<evidence type="ECO:0000313" key="9">
    <source>
        <dbReference type="EMBL" id="GIL81096.1"/>
    </source>
</evidence>
<evidence type="ECO:0000256" key="7">
    <source>
        <dbReference type="SAM" id="Phobius"/>
    </source>
</evidence>
<dbReference type="GO" id="GO:0016020">
    <property type="term" value="C:membrane"/>
    <property type="evidence" value="ECO:0007669"/>
    <property type="project" value="UniProtKB-SubCell"/>
</dbReference>
<dbReference type="Gene3D" id="1.10.8.10">
    <property type="entry name" value="DNA helicase RuvA subunit, C-terminal domain"/>
    <property type="match status" value="1"/>
</dbReference>
<accession>A0A8J4CLW1</accession>
<comment type="subcellular location">
    <subcellularLocation>
        <location evidence="1">Membrane</location>
        <topology evidence="1">Multi-pass membrane protein</topology>
    </subcellularLocation>
</comment>
<evidence type="ECO:0000256" key="6">
    <source>
        <dbReference type="ARBA" id="ARBA00023136"/>
    </source>
</evidence>
<name>A0A8J4CLW1_9CHLO</name>
<dbReference type="Proteomes" id="UP000722791">
    <property type="component" value="Unassembled WGS sequence"/>
</dbReference>
<dbReference type="EMBL" id="BNCP01000020">
    <property type="protein sequence ID" value="GIL81096.1"/>
    <property type="molecule type" value="Genomic_DNA"/>
</dbReference>
<feature type="domain" description="UBA" evidence="8">
    <location>
        <begin position="247"/>
        <end position="288"/>
    </location>
</feature>
<dbReference type="GO" id="GO:0004252">
    <property type="term" value="F:serine-type endopeptidase activity"/>
    <property type="evidence" value="ECO:0007669"/>
    <property type="project" value="TreeGrafter"/>
</dbReference>
<sequence>MPTMTGFRHAPVSKGIIFATAGASILSQAARASRRTQLFPAALTNALVFRSPAELLFGTLLIYCFRVLERESGPNKYGAFAAISTSLAAAMQFAAQHSGLGLPPCPSGPYGLIFACFAQYYFQVPASNKMLVLGWRLSDKMFLYLMGLQLLLSGGWASLLAGATGLVAGLIYHLNLLGIKRLRFPAFVRRLFANTVGALLGSDGPSSPLTSNTGPRVAAARRGRHATATTAAAAGSAGSVPSGPHLPAPSREAVEQLVSMGFGEADSIRALQLTNNDLQQAIGLLLNS</sequence>
<dbReference type="AlphaFoldDB" id="A0A8J4CLW1"/>
<evidence type="ECO:0000313" key="10">
    <source>
        <dbReference type="EMBL" id="GIM08828.1"/>
    </source>
</evidence>
<proteinExistence type="inferred from homology"/>
<dbReference type="SMART" id="SM00165">
    <property type="entry name" value="UBA"/>
    <property type="match status" value="1"/>
</dbReference>
<dbReference type="PANTHER" id="PTHR43066">
    <property type="entry name" value="RHOMBOID-RELATED PROTEIN"/>
    <property type="match status" value="1"/>
</dbReference>
<comment type="similarity">
    <text evidence="2">Belongs to the peptidase S54 family.</text>
</comment>
<comment type="caution">
    <text evidence="9">The sequence shown here is derived from an EMBL/GenBank/DDBJ whole genome shotgun (WGS) entry which is preliminary data.</text>
</comment>
<evidence type="ECO:0000256" key="5">
    <source>
        <dbReference type="ARBA" id="ARBA00022989"/>
    </source>
</evidence>
<dbReference type="Proteomes" id="UP000747110">
    <property type="component" value="Unassembled WGS sequence"/>
</dbReference>
<evidence type="ECO:0000256" key="2">
    <source>
        <dbReference type="ARBA" id="ARBA00009045"/>
    </source>
</evidence>
<dbReference type="GO" id="GO:0006508">
    <property type="term" value="P:proteolysis"/>
    <property type="evidence" value="ECO:0007669"/>
    <property type="project" value="UniProtKB-KW"/>
</dbReference>
<keyword evidence="6 7" id="KW-0472">Membrane</keyword>
<dbReference type="InterPro" id="IPR015940">
    <property type="entry name" value="UBA"/>
</dbReference>
<protein>
    <recommendedName>
        <fullName evidence="8">UBA domain-containing protein</fullName>
    </recommendedName>
</protein>
<evidence type="ECO:0000259" key="8">
    <source>
        <dbReference type="PROSITE" id="PS50030"/>
    </source>
</evidence>
<keyword evidence="4 7" id="KW-0812">Transmembrane</keyword>
<feature type="transmembrane region" description="Helical" evidence="7">
    <location>
        <begin position="142"/>
        <end position="172"/>
    </location>
</feature>
<dbReference type="OrthoDB" id="272778at2759"/>
<keyword evidence="5 7" id="KW-1133">Transmembrane helix</keyword>
<dbReference type="InterPro" id="IPR035952">
    <property type="entry name" value="Rhomboid-like_sf"/>
</dbReference>
<dbReference type="PANTHER" id="PTHR43066:SF1">
    <property type="entry name" value="RHOMBOID PROTEIN 2"/>
    <property type="match status" value="1"/>
</dbReference>
<dbReference type="PROSITE" id="PS50030">
    <property type="entry name" value="UBA"/>
    <property type="match status" value="1"/>
</dbReference>
<dbReference type="SUPFAM" id="SSF144091">
    <property type="entry name" value="Rhomboid-like"/>
    <property type="match status" value="1"/>
</dbReference>
<gene>
    <name evidence="9" type="ORF">Vretifemale_10189</name>
    <name evidence="10" type="ORF">Vretimale_12791</name>
</gene>
<evidence type="ECO:0000256" key="3">
    <source>
        <dbReference type="ARBA" id="ARBA00022670"/>
    </source>
</evidence>
<keyword evidence="11" id="KW-1185">Reference proteome</keyword>
<keyword evidence="3" id="KW-0645">Protease</keyword>
<evidence type="ECO:0000256" key="1">
    <source>
        <dbReference type="ARBA" id="ARBA00004141"/>
    </source>
</evidence>
<dbReference type="SUPFAM" id="SSF46934">
    <property type="entry name" value="UBA-like"/>
    <property type="match status" value="1"/>
</dbReference>
<keyword evidence="3" id="KW-0378">Hydrolase</keyword>
<dbReference type="EMBL" id="BNCQ01000028">
    <property type="protein sequence ID" value="GIM08828.1"/>
    <property type="molecule type" value="Genomic_DNA"/>
</dbReference>
<evidence type="ECO:0000256" key="4">
    <source>
        <dbReference type="ARBA" id="ARBA00022692"/>
    </source>
</evidence>
<evidence type="ECO:0000313" key="11">
    <source>
        <dbReference type="Proteomes" id="UP000747110"/>
    </source>
</evidence>
<dbReference type="InterPro" id="IPR009060">
    <property type="entry name" value="UBA-like_sf"/>
</dbReference>
<organism evidence="9 11">
    <name type="scientific">Volvox reticuliferus</name>
    <dbReference type="NCBI Taxonomy" id="1737510"/>
    <lineage>
        <taxon>Eukaryota</taxon>
        <taxon>Viridiplantae</taxon>
        <taxon>Chlorophyta</taxon>
        <taxon>core chlorophytes</taxon>
        <taxon>Chlorophyceae</taxon>
        <taxon>CS clade</taxon>
        <taxon>Chlamydomonadales</taxon>
        <taxon>Volvocaceae</taxon>
        <taxon>Volvox</taxon>
    </lineage>
</organism>
<dbReference type="Pfam" id="PF00627">
    <property type="entry name" value="UBA"/>
    <property type="match status" value="1"/>
</dbReference>